<protein>
    <submittedName>
        <fullName evidence="1">Uncharacterized protein</fullName>
    </submittedName>
</protein>
<evidence type="ECO:0000313" key="2">
    <source>
        <dbReference type="Proteomes" id="UP001165492"/>
    </source>
</evidence>
<dbReference type="Proteomes" id="UP001165492">
    <property type="component" value="Unassembled WGS sequence"/>
</dbReference>
<dbReference type="EMBL" id="JAJHJB010000048">
    <property type="protein sequence ID" value="MCC5468067.1"/>
    <property type="molecule type" value="Genomic_DNA"/>
</dbReference>
<reference evidence="1" key="1">
    <citation type="submission" date="2021-11" db="EMBL/GenBank/DDBJ databases">
        <title>Description of a new species Pelosinus isolated from the bottom sediments of Lake Baikal.</title>
        <authorList>
            <person name="Zakharyuk A."/>
        </authorList>
    </citation>
    <scope>NUCLEOTIDE SEQUENCE</scope>
    <source>
        <strain evidence="1">Bkl1</strain>
    </source>
</reference>
<accession>A0ABS8HY08</accession>
<evidence type="ECO:0000313" key="1">
    <source>
        <dbReference type="EMBL" id="MCC5468067.1"/>
    </source>
</evidence>
<sequence>MMQEQNLVSLIFILMISWPYFAGSDSQICGIVNSDIYLLGEKFHSFISKEAVDSLVYGSRIDIKALDNLQGKLYGWGFDYFFFDRKIINSYPKSDFCRTAVVGLLDNTCTDIM</sequence>
<comment type="caution">
    <text evidence="1">The sequence shown here is derived from an EMBL/GenBank/DDBJ whole genome shotgun (WGS) entry which is preliminary data.</text>
</comment>
<name>A0ABS8HY08_9FIRM</name>
<gene>
    <name evidence="1" type="ORF">LMF89_22275</name>
</gene>
<keyword evidence="2" id="KW-1185">Reference proteome</keyword>
<proteinExistence type="predicted"/>
<organism evidence="1 2">
    <name type="scientific">Pelosinus baikalensis</name>
    <dbReference type="NCBI Taxonomy" id="2892015"/>
    <lineage>
        <taxon>Bacteria</taxon>
        <taxon>Bacillati</taxon>
        <taxon>Bacillota</taxon>
        <taxon>Negativicutes</taxon>
        <taxon>Selenomonadales</taxon>
        <taxon>Sporomusaceae</taxon>
        <taxon>Pelosinus</taxon>
    </lineage>
</organism>